<evidence type="ECO:0000313" key="1">
    <source>
        <dbReference type="EMBL" id="EQB58142.1"/>
    </source>
</evidence>
<sequence length="103" mass="10961">MSTQTSSAAKQPQLHVYVADDAICGNSNGMEGVAPAPERAGEALCKPSTTIDGPALQPPCTTNIPSSWALSRVFDLAAVKRVLSVHRSIYCKNRVFEAIAMDK</sequence>
<protein>
    <submittedName>
        <fullName evidence="1">Uncharacterized protein</fullName>
    </submittedName>
</protein>
<evidence type="ECO:0000313" key="2">
    <source>
        <dbReference type="Proteomes" id="UP000015530"/>
    </source>
</evidence>
<reference evidence="2" key="1">
    <citation type="journal article" date="2013" name="Mol. Plant Microbe Interact.">
        <title>Global aspects of pacC regulation of pathogenicity genes in Colletotrichum gloeosporioides as revealed by transcriptome analysis.</title>
        <authorList>
            <person name="Alkan N."/>
            <person name="Meng X."/>
            <person name="Friedlander G."/>
            <person name="Reuveni E."/>
            <person name="Sukno S."/>
            <person name="Sherman A."/>
            <person name="Thon M."/>
            <person name="Fluhr R."/>
            <person name="Prusky D."/>
        </authorList>
    </citation>
    <scope>NUCLEOTIDE SEQUENCE [LARGE SCALE GENOMIC DNA]</scope>
    <source>
        <strain evidence="2">Cg-14</strain>
    </source>
</reference>
<comment type="caution">
    <text evidence="1">The sequence shown here is derived from an EMBL/GenBank/DDBJ whole genome shotgun (WGS) entry which is preliminary data.</text>
</comment>
<proteinExistence type="predicted"/>
<dbReference type="EMBL" id="AMYD01000350">
    <property type="protein sequence ID" value="EQB58142.1"/>
    <property type="molecule type" value="Genomic_DNA"/>
</dbReference>
<dbReference type="OrthoDB" id="10630466at2759"/>
<name>T0KRG9_COLGC</name>
<gene>
    <name evidence="1" type="ORF">CGLO_01647</name>
</gene>
<organism evidence="1 2">
    <name type="scientific">Colletotrichum gloeosporioides (strain Cg-14)</name>
    <name type="common">Anthracnose fungus</name>
    <name type="synonym">Glomerella cingulata</name>
    <dbReference type="NCBI Taxonomy" id="1237896"/>
    <lineage>
        <taxon>Eukaryota</taxon>
        <taxon>Fungi</taxon>
        <taxon>Dikarya</taxon>
        <taxon>Ascomycota</taxon>
        <taxon>Pezizomycotina</taxon>
        <taxon>Sordariomycetes</taxon>
        <taxon>Hypocreomycetidae</taxon>
        <taxon>Glomerellales</taxon>
        <taxon>Glomerellaceae</taxon>
        <taxon>Colletotrichum</taxon>
        <taxon>Colletotrichum gloeosporioides species complex</taxon>
    </lineage>
</organism>
<dbReference type="Proteomes" id="UP000015530">
    <property type="component" value="Unassembled WGS sequence"/>
</dbReference>
<accession>T0KRG9</accession>
<dbReference type="AlphaFoldDB" id="T0KRG9"/>
<dbReference type="HOGENOM" id="CLU_2263528_0_0_1"/>